<proteinExistence type="predicted"/>
<dbReference type="PANTHER" id="PTHR10000">
    <property type="entry name" value="PHOSPHOSERINE PHOSPHATASE"/>
    <property type="match status" value="1"/>
</dbReference>
<dbReference type="OrthoDB" id="9810101at2"/>
<dbReference type="SUPFAM" id="SSF56784">
    <property type="entry name" value="HAD-like"/>
    <property type="match status" value="1"/>
</dbReference>
<dbReference type="InterPro" id="IPR023214">
    <property type="entry name" value="HAD_sf"/>
</dbReference>
<dbReference type="InterPro" id="IPR006379">
    <property type="entry name" value="HAD-SF_hydro_IIB"/>
</dbReference>
<keyword evidence="2" id="KW-1185">Reference proteome</keyword>
<dbReference type="PROSITE" id="PS01229">
    <property type="entry name" value="COF_2"/>
    <property type="match status" value="1"/>
</dbReference>
<evidence type="ECO:0000313" key="1">
    <source>
        <dbReference type="EMBL" id="SDM46371.1"/>
    </source>
</evidence>
<dbReference type="STRING" id="349095.SAMN05660299_00921"/>
<dbReference type="Proteomes" id="UP000199309">
    <property type="component" value="Unassembled WGS sequence"/>
</dbReference>
<dbReference type="AlphaFoldDB" id="A0A1G9TF41"/>
<dbReference type="InterPro" id="IPR036412">
    <property type="entry name" value="HAD-like_sf"/>
</dbReference>
<gene>
    <name evidence="1" type="ORF">SAMN05660299_00921</name>
</gene>
<organism evidence="1 2">
    <name type="scientific">Megasphaera paucivorans</name>
    <dbReference type="NCBI Taxonomy" id="349095"/>
    <lineage>
        <taxon>Bacteria</taxon>
        <taxon>Bacillati</taxon>
        <taxon>Bacillota</taxon>
        <taxon>Negativicutes</taxon>
        <taxon>Veillonellales</taxon>
        <taxon>Veillonellaceae</taxon>
        <taxon>Megasphaera</taxon>
    </lineage>
</organism>
<dbReference type="GO" id="GO:0000287">
    <property type="term" value="F:magnesium ion binding"/>
    <property type="evidence" value="ECO:0007669"/>
    <property type="project" value="TreeGrafter"/>
</dbReference>
<evidence type="ECO:0000313" key="2">
    <source>
        <dbReference type="Proteomes" id="UP000199309"/>
    </source>
</evidence>
<dbReference type="EMBL" id="FNHQ01000007">
    <property type="protein sequence ID" value="SDM46371.1"/>
    <property type="molecule type" value="Genomic_DNA"/>
</dbReference>
<dbReference type="Pfam" id="PF08282">
    <property type="entry name" value="Hydrolase_3"/>
    <property type="match status" value="1"/>
</dbReference>
<reference evidence="1 2" key="1">
    <citation type="submission" date="2016-10" db="EMBL/GenBank/DDBJ databases">
        <authorList>
            <person name="de Groot N.N."/>
        </authorList>
    </citation>
    <scope>NUCLEOTIDE SEQUENCE [LARGE SCALE GENOMIC DNA]</scope>
    <source>
        <strain evidence="1 2">DSM 16981</strain>
    </source>
</reference>
<dbReference type="Gene3D" id="3.40.50.1000">
    <property type="entry name" value="HAD superfamily/HAD-like"/>
    <property type="match status" value="1"/>
</dbReference>
<protein>
    <submittedName>
        <fullName evidence="1">Uncharacterized protein</fullName>
    </submittedName>
</protein>
<accession>A0A1G9TF41</accession>
<dbReference type="Gene3D" id="3.30.1240.10">
    <property type="match status" value="1"/>
</dbReference>
<dbReference type="RefSeq" id="WP_091648593.1">
    <property type="nucleotide sequence ID" value="NZ_FNHQ01000007.1"/>
</dbReference>
<dbReference type="GO" id="GO:0016791">
    <property type="term" value="F:phosphatase activity"/>
    <property type="evidence" value="ECO:0007669"/>
    <property type="project" value="TreeGrafter"/>
</dbReference>
<sequence length="252" mass="28146">MKKYFFFDIDGTLAVGTTKLIPKDTIFCLNQLKQAGHFVAIATGRLQCDTLQFSLPLHINSFVADGGSSLTYNGKLLEMSGLPRQQAISLLQDLDSCHISWAVTLENKTIRYTRSTAFANNEKKSYFKTIVCPLDPLKLHTIYKIFYINPSHAVPQPQKHGLSHIPYTENSLLVEPTDKAAGIRRMMKKINAPLHDVVVFGDGLNDINMFTPAWFSIAMGNACPELKEKANYITDTCDTGGILHACQKYGWL</sequence>
<dbReference type="NCBIfam" id="TIGR01484">
    <property type="entry name" value="HAD-SF-IIB"/>
    <property type="match status" value="1"/>
</dbReference>
<dbReference type="PANTHER" id="PTHR10000:SF25">
    <property type="entry name" value="PHOSPHATASE YKRA-RELATED"/>
    <property type="match status" value="1"/>
</dbReference>
<dbReference type="GO" id="GO:0005829">
    <property type="term" value="C:cytosol"/>
    <property type="evidence" value="ECO:0007669"/>
    <property type="project" value="TreeGrafter"/>
</dbReference>
<name>A0A1G9TF41_9FIRM</name>